<sequence length="299" mass="32580">MSFPVSAKVESNAEPDTSNLQGKTVIVTGGSSGLGAAYCKAFLAAGAFVTNADIQLPAEAEASSNYLYVKCDTTSFDAQLSVFKATLEKAPNKRIDIVVANAGIAVAEDDVWKPQDTDDPVAPNLKVLNINLIAMTYTAHLAIHYFRRFPESSKCFILKSSIAGYSPDIPAPQYVSSKWGARGLFRALRWSGDFRINLIAPWFINTPILGDGQTQYISEVLKKKGLWFAEPDDAARAVLMCACDEKMNGRAFAVLPRGVQEGGVVDLDMDYNTDETVLEQMESLSLECMGLPYPRQQVS</sequence>
<evidence type="ECO:0000256" key="2">
    <source>
        <dbReference type="ARBA" id="ARBA00022857"/>
    </source>
</evidence>
<accession>A0A6G1HEM1</accession>
<dbReference type="Pfam" id="PF00106">
    <property type="entry name" value="adh_short"/>
    <property type="match status" value="1"/>
</dbReference>
<keyword evidence="5" id="KW-1185">Reference proteome</keyword>
<dbReference type="PANTHER" id="PTHR43180:SF31">
    <property type="entry name" value="CHAIN DEHYDROGENASE_REDUCTASE, PUTATIVE (AFU_ORTHOLOGUE AFUA_2G16570)-RELATED"/>
    <property type="match status" value="1"/>
</dbReference>
<dbReference type="GO" id="GO:0016491">
    <property type="term" value="F:oxidoreductase activity"/>
    <property type="evidence" value="ECO:0007669"/>
    <property type="project" value="UniProtKB-KW"/>
</dbReference>
<name>A0A6G1HEM1_9PEZI</name>
<dbReference type="AlphaFoldDB" id="A0A6G1HEM1"/>
<dbReference type="PROSITE" id="PS00061">
    <property type="entry name" value="ADH_SHORT"/>
    <property type="match status" value="1"/>
</dbReference>
<evidence type="ECO:0000256" key="3">
    <source>
        <dbReference type="ARBA" id="ARBA00023002"/>
    </source>
</evidence>
<dbReference type="SUPFAM" id="SSF51735">
    <property type="entry name" value="NAD(P)-binding Rossmann-fold domains"/>
    <property type="match status" value="1"/>
</dbReference>
<dbReference type="EMBL" id="ML977139">
    <property type="protein sequence ID" value="KAF1991623.1"/>
    <property type="molecule type" value="Genomic_DNA"/>
</dbReference>
<evidence type="ECO:0000256" key="1">
    <source>
        <dbReference type="ARBA" id="ARBA00006484"/>
    </source>
</evidence>
<reference evidence="4" key="1">
    <citation type="journal article" date="2020" name="Stud. Mycol.">
        <title>101 Dothideomycetes genomes: a test case for predicting lifestyles and emergence of pathogens.</title>
        <authorList>
            <person name="Haridas S."/>
            <person name="Albert R."/>
            <person name="Binder M."/>
            <person name="Bloem J."/>
            <person name="Labutti K."/>
            <person name="Salamov A."/>
            <person name="Andreopoulos B."/>
            <person name="Baker S."/>
            <person name="Barry K."/>
            <person name="Bills G."/>
            <person name="Bluhm B."/>
            <person name="Cannon C."/>
            <person name="Castanera R."/>
            <person name="Culley D."/>
            <person name="Daum C."/>
            <person name="Ezra D."/>
            <person name="Gonzalez J."/>
            <person name="Henrissat B."/>
            <person name="Kuo A."/>
            <person name="Liang C."/>
            <person name="Lipzen A."/>
            <person name="Lutzoni F."/>
            <person name="Magnuson J."/>
            <person name="Mondo S."/>
            <person name="Nolan M."/>
            <person name="Ohm R."/>
            <person name="Pangilinan J."/>
            <person name="Park H.-J."/>
            <person name="Ramirez L."/>
            <person name="Alfaro M."/>
            <person name="Sun H."/>
            <person name="Tritt A."/>
            <person name="Yoshinaga Y."/>
            <person name="Zwiers L.-H."/>
            <person name="Turgeon B."/>
            <person name="Goodwin S."/>
            <person name="Spatafora J."/>
            <person name="Crous P."/>
            <person name="Grigoriev I."/>
        </authorList>
    </citation>
    <scope>NUCLEOTIDE SEQUENCE</scope>
    <source>
        <strain evidence="4">CBS 113979</strain>
    </source>
</reference>
<evidence type="ECO:0000313" key="4">
    <source>
        <dbReference type="EMBL" id="KAF1991623.1"/>
    </source>
</evidence>
<gene>
    <name evidence="4" type="ORF">K402DRAFT_322891</name>
</gene>
<organism evidence="4 5">
    <name type="scientific">Aulographum hederae CBS 113979</name>
    <dbReference type="NCBI Taxonomy" id="1176131"/>
    <lineage>
        <taxon>Eukaryota</taxon>
        <taxon>Fungi</taxon>
        <taxon>Dikarya</taxon>
        <taxon>Ascomycota</taxon>
        <taxon>Pezizomycotina</taxon>
        <taxon>Dothideomycetes</taxon>
        <taxon>Pleosporomycetidae</taxon>
        <taxon>Aulographales</taxon>
        <taxon>Aulographaceae</taxon>
    </lineage>
</organism>
<comment type="similarity">
    <text evidence="1">Belongs to the short-chain dehydrogenases/reductases (SDR) family.</text>
</comment>
<evidence type="ECO:0000313" key="5">
    <source>
        <dbReference type="Proteomes" id="UP000800041"/>
    </source>
</evidence>
<keyword evidence="3" id="KW-0560">Oxidoreductase</keyword>
<dbReference type="Gene3D" id="3.40.50.720">
    <property type="entry name" value="NAD(P)-binding Rossmann-like Domain"/>
    <property type="match status" value="1"/>
</dbReference>
<dbReference type="OrthoDB" id="5371740at2759"/>
<keyword evidence="2" id="KW-0521">NADP</keyword>
<dbReference type="PANTHER" id="PTHR43180">
    <property type="entry name" value="3-OXOACYL-(ACYL-CARRIER-PROTEIN) REDUCTASE (AFU_ORTHOLOGUE AFUA_6G11210)"/>
    <property type="match status" value="1"/>
</dbReference>
<dbReference type="InterPro" id="IPR002347">
    <property type="entry name" value="SDR_fam"/>
</dbReference>
<dbReference type="PRINTS" id="PR00081">
    <property type="entry name" value="GDHRDH"/>
</dbReference>
<dbReference type="InterPro" id="IPR036291">
    <property type="entry name" value="NAD(P)-bd_dom_sf"/>
</dbReference>
<dbReference type="Proteomes" id="UP000800041">
    <property type="component" value="Unassembled WGS sequence"/>
</dbReference>
<dbReference type="InterPro" id="IPR020904">
    <property type="entry name" value="Sc_DH/Rdtase_CS"/>
</dbReference>
<proteinExistence type="inferred from homology"/>
<protein>
    <submittedName>
        <fullName evidence="4">NAD(P)-binding protein</fullName>
    </submittedName>
</protein>